<dbReference type="Proteomes" id="UP000053695">
    <property type="component" value="Unassembled WGS sequence"/>
</dbReference>
<comment type="caution">
    <text evidence="6">The sequence shown here is derived from an EMBL/GenBank/DDBJ whole genome shotgun (WGS) entry which is preliminary data.</text>
</comment>
<dbReference type="AlphaFoldDB" id="N6V180"/>
<dbReference type="RefSeq" id="WP_004591921.1">
    <property type="nucleotide sequence ID" value="NZ_APMM01000029.1"/>
</dbReference>
<comment type="catalytic activity">
    <reaction evidence="4">
        <text>a 2'-deoxyadenosine in DNA + S-adenosyl-L-methionine = an N(6)-methyl-2'-deoxyadenosine in DNA + S-adenosyl-L-homocysteine + H(+)</text>
        <dbReference type="Rhea" id="RHEA:15197"/>
        <dbReference type="Rhea" id="RHEA-COMP:12418"/>
        <dbReference type="Rhea" id="RHEA-COMP:12419"/>
        <dbReference type="ChEBI" id="CHEBI:15378"/>
        <dbReference type="ChEBI" id="CHEBI:57856"/>
        <dbReference type="ChEBI" id="CHEBI:59789"/>
        <dbReference type="ChEBI" id="CHEBI:90615"/>
        <dbReference type="ChEBI" id="CHEBI:90616"/>
        <dbReference type="EC" id="2.1.1.72"/>
    </reaction>
</comment>
<keyword evidence="7" id="KW-1185">Reference proteome</keyword>
<dbReference type="PRINTS" id="PR00507">
    <property type="entry name" value="N12N6MTFRASE"/>
</dbReference>
<dbReference type="PANTHER" id="PTHR33841:SF1">
    <property type="entry name" value="DNA METHYLTRANSFERASE A"/>
    <property type="match status" value="1"/>
</dbReference>
<dbReference type="GO" id="GO:0009007">
    <property type="term" value="F:site-specific DNA-methyltransferase (adenine-specific) activity"/>
    <property type="evidence" value="ECO:0007669"/>
    <property type="project" value="UniProtKB-EC"/>
</dbReference>
<dbReference type="EC" id="2.1.1.72" evidence="1"/>
<dbReference type="REBASE" id="68615">
    <property type="entry name" value="M.MviT80ORF4615P"/>
</dbReference>
<dbReference type="EMBL" id="APMM01000029">
    <property type="protein sequence ID" value="ENN96038.1"/>
    <property type="molecule type" value="Genomic_DNA"/>
</dbReference>
<dbReference type="OrthoDB" id="45790at2157"/>
<evidence type="ECO:0000256" key="3">
    <source>
        <dbReference type="ARBA" id="ARBA00022679"/>
    </source>
</evidence>
<evidence type="ECO:0000313" key="7">
    <source>
        <dbReference type="Proteomes" id="UP000053695"/>
    </source>
</evidence>
<gene>
    <name evidence="6" type="ORF">J422_04615</name>
</gene>
<evidence type="ECO:0000256" key="2">
    <source>
        <dbReference type="ARBA" id="ARBA00022603"/>
    </source>
</evidence>
<dbReference type="InterPro" id="IPR029063">
    <property type="entry name" value="SAM-dependent_MTases_sf"/>
</dbReference>
<dbReference type="SUPFAM" id="SSF53335">
    <property type="entry name" value="S-adenosyl-L-methionine-dependent methyltransferases"/>
    <property type="match status" value="1"/>
</dbReference>
<accession>N6V180</accession>
<dbReference type="GO" id="GO:0003677">
    <property type="term" value="F:DNA binding"/>
    <property type="evidence" value="ECO:0007669"/>
    <property type="project" value="InterPro"/>
</dbReference>
<dbReference type="Pfam" id="PF02384">
    <property type="entry name" value="N6_Mtase"/>
    <property type="match status" value="1"/>
</dbReference>
<dbReference type="PANTHER" id="PTHR33841">
    <property type="entry name" value="DNA METHYLTRANSFERASE YEEA-RELATED"/>
    <property type="match status" value="1"/>
</dbReference>
<name>N6V180_9EURY</name>
<evidence type="ECO:0000259" key="5">
    <source>
        <dbReference type="Pfam" id="PF02384"/>
    </source>
</evidence>
<reference evidence="6 7" key="1">
    <citation type="journal article" date="2013" name="Genome Announc.">
        <title>Draft Genome Sequence of a Highly Flagellated, Fast-Swimming Archaeon, Methanocaldococcus villosus Strain KIN24-T80 (DSM 22612).</title>
        <authorList>
            <person name="Thennarasu S."/>
            <person name="Polireddy D."/>
            <person name="Antony A."/>
            <person name="Yada M.R."/>
            <person name="Algarawi S."/>
            <person name="Sivakumar N."/>
        </authorList>
    </citation>
    <scope>NUCLEOTIDE SEQUENCE [LARGE SCALE GENOMIC DNA]</scope>
    <source>
        <strain evidence="6 7">KIN24-T80</strain>
    </source>
</reference>
<keyword evidence="2 6" id="KW-0489">Methyltransferase</keyword>
<dbReference type="Gene3D" id="3.40.50.150">
    <property type="entry name" value="Vaccinia Virus protein VP39"/>
    <property type="match status" value="1"/>
</dbReference>
<feature type="domain" description="DNA methylase adenine-specific" evidence="5">
    <location>
        <begin position="317"/>
        <end position="444"/>
    </location>
</feature>
<dbReference type="PATRIC" id="fig|1069083.5.peg.904"/>
<organism evidence="6 7">
    <name type="scientific">Methanocaldococcus villosus KIN24-T80</name>
    <dbReference type="NCBI Taxonomy" id="1069083"/>
    <lineage>
        <taxon>Archaea</taxon>
        <taxon>Methanobacteriati</taxon>
        <taxon>Methanobacteriota</taxon>
        <taxon>Methanomada group</taxon>
        <taxon>Methanococci</taxon>
        <taxon>Methanococcales</taxon>
        <taxon>Methanocaldococcaceae</taxon>
        <taxon>Methanocaldococcus</taxon>
    </lineage>
</organism>
<dbReference type="InterPro" id="IPR050953">
    <property type="entry name" value="N4_N6_ade-DNA_methylase"/>
</dbReference>
<dbReference type="GO" id="GO:0032259">
    <property type="term" value="P:methylation"/>
    <property type="evidence" value="ECO:0007669"/>
    <property type="project" value="UniProtKB-KW"/>
</dbReference>
<evidence type="ECO:0000256" key="1">
    <source>
        <dbReference type="ARBA" id="ARBA00011900"/>
    </source>
</evidence>
<keyword evidence="3" id="KW-0808">Transferase</keyword>
<evidence type="ECO:0000313" key="6">
    <source>
        <dbReference type="EMBL" id="ENN96038.1"/>
    </source>
</evidence>
<evidence type="ECO:0000256" key="4">
    <source>
        <dbReference type="ARBA" id="ARBA00047942"/>
    </source>
</evidence>
<sequence>MGTHSEKITERTLYPLLLEIFKDIGFTGVQEIKVAGRRYPDLKISYKDTAFYVQVKIGKLDNIRDILTDISKLVSNKVISDINGFIGIKFDENIRNVKLITGHEEEVLKTAIENSKVYIIVSGSKNKELLFHMIDGNLEFKNAKKELINKIREFIDETKTIVNPESIVRVLKEYIDELAYILRLYYLSSPEALINLVGDISLFKSLLGLSESENLDELLRDEDFRTAVVDLLAFILTNQILFYYLYSNRSNKELPKLERITSLLDLKRYFNEITKIDFRAIYSINIFERLPNDKRILEVINNIIDVLNSNPIWKIPHDLLGRVYHKLLPFKTRKVFATFYTHPIAAEILARLTIDNYQESVIDPACGSGTLLVASYNTKKDLYRKYYGFISVEDDIKLHRQFVERDISGIDIMPFAAHIAAMNLSLQNIDAETNRLRISVDDSINILKRLLENKGRQEYLVLETVSSELIKVVESLKNRQTTLDAFFNGIKRRNFNITIYVYDTEHAKEYIISNKIDRKVIYVNNNENIEDINYNQIAILGISKNNLDKLINILKKLENIKDKFRNLTLNIVVDKNLSEEVISIVNRVFYNLDTDVKIKTIDVFTLTSADSIIMNPPFSDREKLPEEYREKLNQLNYYKFIKENVGGQINLWGYFLALSHFLLKSNCKVGAVIPINIARGKATEKIRKFFLKNYHIRWLVKPVADLAFSEAAAFRDILFIAEKRKPKEDDITGIVFIKKSIRSSEFTTEEAKRIVDELKLLYKKAKEGEINHYEDPDGFYEVYFVNYKTLIEHQENLMPLLKETGLEEDLMEVILERAGEKLERLDESYIRQGFHTSPAGLSELVYITRPLDKSRIGRNVIMVLHSEDSAFIYVVFKDKIKDLLKNFSGNNLEEFIKNHTKPDLKIPKDRVLPGLRTITGIKTIDITNKHDYIVIEDFMGFDKVVLMSKWKDKSLAKDPTTRRRFWDLIKKKLENQLVYTATPEKFNIYSINTSVICVVSKVKTIYNQTFRVNTADNIIFSLTYTLSFNSILGLTQVIRRISEATGEFVHLSTKDLETIYILDSNKLSDQEKQVLLNLFKEIKDIEFPSIMEQMKKGYEYIKHFKDKSWEDLLDYTIKNDPGMYARIKLDYTILKIVGFNEDEIKDLLEKTYKTIYEELIKIKSAK</sequence>
<dbReference type="GO" id="GO:0008170">
    <property type="term" value="F:N-methyltransferase activity"/>
    <property type="evidence" value="ECO:0007669"/>
    <property type="project" value="InterPro"/>
</dbReference>
<proteinExistence type="predicted"/>
<protein>
    <recommendedName>
        <fullName evidence="1">site-specific DNA-methyltransferase (adenine-specific)</fullName>
        <ecNumber evidence="1">2.1.1.72</ecNumber>
    </recommendedName>
</protein>
<dbReference type="STRING" id="1069083.GCA_000371805_01414"/>
<dbReference type="InterPro" id="IPR003356">
    <property type="entry name" value="DNA_methylase_A-5"/>
</dbReference>